<evidence type="ECO:0000256" key="3">
    <source>
        <dbReference type="ARBA" id="ARBA00022490"/>
    </source>
</evidence>
<evidence type="ECO:0000256" key="1">
    <source>
        <dbReference type="ARBA" id="ARBA00004496"/>
    </source>
</evidence>
<feature type="active site" description="O-(3'-phospho-DNA)-tyrosine intermediate" evidence="10">
    <location>
        <position position="280"/>
    </location>
</feature>
<dbReference type="Gene3D" id="1.10.150.130">
    <property type="match status" value="1"/>
</dbReference>
<dbReference type="Proteomes" id="UP001596483">
    <property type="component" value="Unassembled WGS sequence"/>
</dbReference>
<keyword evidence="3 10" id="KW-0963">Cytoplasm</keyword>
<feature type="active site" evidence="10">
    <location>
        <position position="150"/>
    </location>
</feature>
<dbReference type="Pfam" id="PF00589">
    <property type="entry name" value="Phage_integrase"/>
    <property type="match status" value="1"/>
</dbReference>
<accession>A0ABW2NCX5</accession>
<feature type="active site" evidence="10">
    <location>
        <position position="248"/>
    </location>
</feature>
<feature type="active site" evidence="10">
    <location>
        <position position="271"/>
    </location>
</feature>
<dbReference type="PROSITE" id="PS51898">
    <property type="entry name" value="TYR_RECOMBINASE"/>
    <property type="match status" value="1"/>
</dbReference>
<evidence type="ECO:0000313" key="14">
    <source>
        <dbReference type="EMBL" id="MFC7363770.1"/>
    </source>
</evidence>
<evidence type="ECO:0000259" key="13">
    <source>
        <dbReference type="PROSITE" id="PS51900"/>
    </source>
</evidence>
<comment type="function">
    <text evidence="10">Site-specific tyrosine recombinase, which acts by catalyzing the cutting and rejoining of the recombining DNA molecules. The XerC-XerD complex is essential to convert dimers of the bacterial chromosome into monomers to permit their segregation at cell division. It also contributes to the segregational stability of plasmids.</text>
</comment>
<evidence type="ECO:0000256" key="11">
    <source>
        <dbReference type="NCBIfam" id="TIGR02224"/>
    </source>
</evidence>
<feature type="domain" description="Core-binding (CB)" evidence="13">
    <location>
        <begin position="3"/>
        <end position="89"/>
    </location>
</feature>
<evidence type="ECO:0000256" key="7">
    <source>
        <dbReference type="ARBA" id="ARBA00023125"/>
    </source>
</evidence>
<dbReference type="InterPro" id="IPR013762">
    <property type="entry name" value="Integrase-like_cat_sf"/>
</dbReference>
<evidence type="ECO:0000256" key="2">
    <source>
        <dbReference type="ARBA" id="ARBA00006657"/>
    </source>
</evidence>
<evidence type="ECO:0000256" key="4">
    <source>
        <dbReference type="ARBA" id="ARBA00022618"/>
    </source>
</evidence>
<dbReference type="RefSeq" id="WP_157296424.1">
    <property type="nucleotide sequence ID" value="NZ_JBHTCT010000003.1"/>
</dbReference>
<evidence type="ECO:0000256" key="5">
    <source>
        <dbReference type="ARBA" id="ARBA00022829"/>
    </source>
</evidence>
<dbReference type="Gene3D" id="1.10.443.10">
    <property type="entry name" value="Intergrase catalytic core"/>
    <property type="match status" value="1"/>
</dbReference>
<feature type="domain" description="Tyr recombinase" evidence="12">
    <location>
        <begin position="110"/>
        <end position="293"/>
    </location>
</feature>
<comment type="subunit">
    <text evidence="10">Forms a cyclic heterotetrameric complex composed of two molecules of XerC and two molecules of XerD.</text>
</comment>
<dbReference type="InterPro" id="IPR011010">
    <property type="entry name" value="DNA_brk_join_enz"/>
</dbReference>
<keyword evidence="9 10" id="KW-0131">Cell cycle</keyword>
<dbReference type="InterPro" id="IPR010998">
    <property type="entry name" value="Integrase_recombinase_N"/>
</dbReference>
<organism evidence="14 15">
    <name type="scientific">Bhargavaea changchunensis</name>
    <dbReference type="NCBI Taxonomy" id="2134037"/>
    <lineage>
        <taxon>Bacteria</taxon>
        <taxon>Bacillati</taxon>
        <taxon>Bacillota</taxon>
        <taxon>Bacilli</taxon>
        <taxon>Bacillales</taxon>
        <taxon>Caryophanaceae</taxon>
        <taxon>Bhargavaea</taxon>
    </lineage>
</organism>
<comment type="caution">
    <text evidence="14">The sequence shown here is derived from an EMBL/GenBank/DDBJ whole genome shotgun (WGS) entry which is preliminary data.</text>
</comment>
<evidence type="ECO:0000256" key="9">
    <source>
        <dbReference type="ARBA" id="ARBA00023306"/>
    </source>
</evidence>
<dbReference type="NCBIfam" id="TIGR02224">
    <property type="entry name" value="recomb_XerC"/>
    <property type="match status" value="1"/>
</dbReference>
<keyword evidence="5 10" id="KW-0159">Chromosome partition</keyword>
<keyword evidence="7 10" id="KW-0238">DNA-binding</keyword>
<dbReference type="PROSITE" id="PS51900">
    <property type="entry name" value="CB"/>
    <property type="match status" value="1"/>
</dbReference>
<sequence>MNARLKQAAEEFRSYIRLERNFSPLTVEGYRKDLEEFFAFLESEGIGGEEDIRYPEARLYVTRLYERELGRATISRKISSLRSFFKFANTRFGIDDQAFRSLYHPKKEEKLPQFFYEEEMAQLFEANAGNSPKEIRDTALLELLYATGMRVSELTGLSVQDADPDLDIVRVMGKGRRERYIPFGHFAADALGRYLDTARPAIMKGNKHDRLFVNMRGTPLTDRGVRHILEEMVKKAALHVSIHPHMLRHTFATHLLNNGADMRSVQELLGHASLSSTQVYTHVTKEHLRKTYMNAHPRA</sequence>
<dbReference type="HAMAP" id="MF_01808">
    <property type="entry name" value="Recomb_XerC_XerD"/>
    <property type="match status" value="1"/>
</dbReference>
<evidence type="ECO:0000313" key="15">
    <source>
        <dbReference type="Proteomes" id="UP001596483"/>
    </source>
</evidence>
<comment type="similarity">
    <text evidence="2 10">Belongs to the 'phage' integrase family. XerC subfamily.</text>
</comment>
<dbReference type="CDD" id="cd00798">
    <property type="entry name" value="INT_XerDC_C"/>
    <property type="match status" value="1"/>
</dbReference>
<dbReference type="InterPro" id="IPR004107">
    <property type="entry name" value="Integrase_SAM-like_N"/>
</dbReference>
<dbReference type="NCBIfam" id="NF040815">
    <property type="entry name" value="recomb_XerA_Arch"/>
    <property type="match status" value="1"/>
</dbReference>
<evidence type="ECO:0000256" key="10">
    <source>
        <dbReference type="HAMAP-Rule" id="MF_01808"/>
    </source>
</evidence>
<dbReference type="Pfam" id="PF02899">
    <property type="entry name" value="Phage_int_SAM_1"/>
    <property type="match status" value="1"/>
</dbReference>
<reference evidence="15" key="1">
    <citation type="journal article" date="2019" name="Int. J. Syst. Evol. Microbiol.">
        <title>The Global Catalogue of Microorganisms (GCM) 10K type strain sequencing project: providing services to taxonomists for standard genome sequencing and annotation.</title>
        <authorList>
            <consortium name="The Broad Institute Genomics Platform"/>
            <consortium name="The Broad Institute Genome Sequencing Center for Infectious Disease"/>
            <person name="Wu L."/>
            <person name="Ma J."/>
        </authorList>
    </citation>
    <scope>NUCLEOTIDE SEQUENCE [LARGE SCALE GENOMIC DNA]</scope>
    <source>
        <strain evidence="15">JCM 4738</strain>
    </source>
</reference>
<evidence type="ECO:0000259" key="12">
    <source>
        <dbReference type="PROSITE" id="PS51898"/>
    </source>
</evidence>
<dbReference type="InterPro" id="IPR023009">
    <property type="entry name" value="Tyrosine_recombinase_XerC/XerD"/>
</dbReference>
<dbReference type="InterPro" id="IPR002104">
    <property type="entry name" value="Integrase_catalytic"/>
</dbReference>
<comment type="subcellular location">
    <subcellularLocation>
        <location evidence="1 10">Cytoplasm</location>
    </subcellularLocation>
</comment>
<dbReference type="InterPro" id="IPR011931">
    <property type="entry name" value="Recomb_XerC"/>
</dbReference>
<dbReference type="SUPFAM" id="SSF56349">
    <property type="entry name" value="DNA breaking-rejoining enzymes"/>
    <property type="match status" value="1"/>
</dbReference>
<dbReference type="SUPFAM" id="SSF47823">
    <property type="entry name" value="lambda integrase-like, N-terminal domain"/>
    <property type="match status" value="1"/>
</dbReference>
<dbReference type="InterPro" id="IPR050090">
    <property type="entry name" value="Tyrosine_recombinase_XerCD"/>
</dbReference>
<feature type="active site" evidence="10">
    <location>
        <position position="245"/>
    </location>
</feature>
<dbReference type="EMBL" id="JBHTCT010000003">
    <property type="protein sequence ID" value="MFC7363770.1"/>
    <property type="molecule type" value="Genomic_DNA"/>
</dbReference>
<dbReference type="InterPro" id="IPR044068">
    <property type="entry name" value="CB"/>
</dbReference>
<keyword evidence="15" id="KW-1185">Reference proteome</keyword>
<keyword evidence="4 10" id="KW-0132">Cell division</keyword>
<feature type="active site" evidence="10">
    <location>
        <position position="174"/>
    </location>
</feature>
<name>A0ABW2NCX5_9BACL</name>
<dbReference type="PANTHER" id="PTHR30349:SF77">
    <property type="entry name" value="TYROSINE RECOMBINASE XERC"/>
    <property type="match status" value="1"/>
</dbReference>
<gene>
    <name evidence="10 14" type="primary">xerC</name>
    <name evidence="14" type="ORF">ACFQQH_01175</name>
</gene>
<evidence type="ECO:0000256" key="6">
    <source>
        <dbReference type="ARBA" id="ARBA00022908"/>
    </source>
</evidence>
<dbReference type="NCBIfam" id="NF001399">
    <property type="entry name" value="PRK00283.1"/>
    <property type="match status" value="1"/>
</dbReference>
<proteinExistence type="inferred from homology"/>
<keyword evidence="8 10" id="KW-0233">DNA recombination</keyword>
<evidence type="ECO:0000256" key="8">
    <source>
        <dbReference type="ARBA" id="ARBA00023172"/>
    </source>
</evidence>
<protein>
    <recommendedName>
        <fullName evidence="10 11">Tyrosine recombinase XerC</fullName>
    </recommendedName>
</protein>
<keyword evidence="6 10" id="KW-0229">DNA integration</keyword>
<dbReference type="PANTHER" id="PTHR30349">
    <property type="entry name" value="PHAGE INTEGRASE-RELATED"/>
    <property type="match status" value="1"/>
</dbReference>